<dbReference type="SUPFAM" id="SSF90112">
    <property type="entry name" value="Neurotransmitter-gated ion-channel transmembrane pore"/>
    <property type="match status" value="2"/>
</dbReference>
<comment type="similarity">
    <text evidence="5">Belongs to the ligand-gated ion channel (TC 1.A.9) family.</text>
</comment>
<dbReference type="PANTHER" id="PTHR18945">
    <property type="entry name" value="NEUROTRANSMITTER GATED ION CHANNEL"/>
    <property type="match status" value="1"/>
</dbReference>
<dbReference type="PRINTS" id="PR00252">
    <property type="entry name" value="NRIONCHANNEL"/>
</dbReference>
<accession>A0AA89CAV4</accession>
<dbReference type="GO" id="GO:0016020">
    <property type="term" value="C:membrane"/>
    <property type="evidence" value="ECO:0007669"/>
    <property type="project" value="UniProtKB-SubCell"/>
</dbReference>
<dbReference type="Pfam" id="PF02932">
    <property type="entry name" value="Neur_chan_memb"/>
    <property type="match status" value="1"/>
</dbReference>
<feature type="domain" description="Neurotransmitter-gated ion-channel ligand-binding" evidence="6">
    <location>
        <begin position="35"/>
        <end position="231"/>
    </location>
</feature>
<keyword evidence="9" id="KW-1185">Reference proteome</keyword>
<evidence type="ECO:0000256" key="3">
    <source>
        <dbReference type="ARBA" id="ARBA00022989"/>
    </source>
</evidence>
<dbReference type="InterPro" id="IPR006201">
    <property type="entry name" value="Neur_channel"/>
</dbReference>
<feature type="domain" description="Neurotransmitter-gated ion-channel ligand-binding" evidence="6">
    <location>
        <begin position="392"/>
        <end position="586"/>
    </location>
</feature>
<dbReference type="Gene3D" id="2.70.170.10">
    <property type="entry name" value="Neurotransmitter-gated ion-channel ligand-binding domain"/>
    <property type="match status" value="2"/>
</dbReference>
<reference evidence="8" key="1">
    <citation type="submission" date="2019-08" db="EMBL/GenBank/DDBJ databases">
        <title>The improved chromosome-level genome for the pearl oyster Pinctada fucata martensii using PacBio sequencing and Hi-C.</title>
        <authorList>
            <person name="Zheng Z."/>
        </authorList>
    </citation>
    <scope>NUCLEOTIDE SEQUENCE</scope>
    <source>
        <strain evidence="8">ZZ-2019</strain>
        <tissue evidence="8">Adductor muscle</tissue>
    </source>
</reference>
<dbReference type="InterPro" id="IPR038050">
    <property type="entry name" value="Neuro_actylchol_rec"/>
</dbReference>
<dbReference type="EMBL" id="VSWD01000005">
    <property type="protein sequence ID" value="KAK3102917.1"/>
    <property type="molecule type" value="Genomic_DNA"/>
</dbReference>
<feature type="signal peptide" evidence="5">
    <location>
        <begin position="1"/>
        <end position="26"/>
    </location>
</feature>
<dbReference type="Gene3D" id="1.20.58.390">
    <property type="entry name" value="Neurotransmitter-gated ion-channel transmembrane domain"/>
    <property type="match status" value="2"/>
</dbReference>
<dbReference type="PROSITE" id="PS00236">
    <property type="entry name" value="NEUROTR_ION_CHANNEL"/>
    <property type="match status" value="2"/>
</dbReference>
<evidence type="ECO:0000313" key="8">
    <source>
        <dbReference type="EMBL" id="KAK3102917.1"/>
    </source>
</evidence>
<dbReference type="Proteomes" id="UP001186944">
    <property type="component" value="Unassembled WGS sequence"/>
</dbReference>
<sequence length="778" mass="88412">MVSTTDSLKLVIVLICLHSTVTCVNGINIRSAFDLHEHLLTNYSSDIRPVHNDSQPLDIQVFAYLIQIFNLDEVAGELVTSLSLSFTWFDENFKWDPAEFEGRHKMEFDVTKIWRPALKLLSPSQQTDRLGKEGDIAVVYAIGIVTMTINDIFFTSCAVQITYFPFDLQYCDIWFAIPEYGKLLTYTPYRSEMDTSFFFENPIWKVKKTTLKSVSTGYNNNIVCGIVLERRATFYVLNLLTPIIILMVLNSMVFALPAESGERVGFSVTLLLSVAVYMTIISDKLPNSSKPSPILTYVLVAYLAQSALICIKTILSLRMHSHNDDDSVSKVLSSVVRILRCCICSCRSHEENKTDNQCENGIKLKEKSSSTENRTESFDDNTGQSEITWKANLLTNYTSDARPVHNDSVVTNIRVSVALLSLRRLDEITGELVTGLLFYMQWTDAFLKWDPSDYGGRKYTQIDVTKIWRPALQLFSPSEKSIRLGRSGDKAIVYNGGGVSMQVNEIFYTSCIVQILYYPFDSHRCYIWFSSPEYFDRLKFHPVLPKLAMSMYAEHALWEIEKTAFYDFSKSGAVDFLVCEIHLRRRATFSVLNMLIPIVILMFLNSMVFALPAESGERVGFSVTILLSIAVYMSIISDKLPNSSKPTPILMYVLGSYLTQSAIICVTTIATLRMYYSDKEEPITPIILCVVRALRCKSDRSLKARRKSGDSYFKQDEDCSEAQSHGQNENNISRRSVITWIDVSKTFDKIFLIFNGILCFSIAIVYLCLIIIQPFDNE</sequence>
<dbReference type="GO" id="GO:0004888">
    <property type="term" value="F:transmembrane signaling receptor activity"/>
    <property type="evidence" value="ECO:0007669"/>
    <property type="project" value="InterPro"/>
</dbReference>
<feature type="transmembrane region" description="Helical" evidence="5">
    <location>
        <begin position="750"/>
        <end position="772"/>
    </location>
</feature>
<evidence type="ECO:0000313" key="9">
    <source>
        <dbReference type="Proteomes" id="UP001186944"/>
    </source>
</evidence>
<keyword evidence="3 5" id="KW-1133">Transmembrane helix</keyword>
<evidence type="ECO:0000256" key="1">
    <source>
        <dbReference type="ARBA" id="ARBA00004141"/>
    </source>
</evidence>
<evidence type="ECO:0000259" key="7">
    <source>
        <dbReference type="Pfam" id="PF02932"/>
    </source>
</evidence>
<feature type="transmembrane region" description="Helical" evidence="5">
    <location>
        <begin position="264"/>
        <end position="282"/>
    </location>
</feature>
<gene>
    <name evidence="8" type="ORF">FSP39_014937</name>
</gene>
<protein>
    <submittedName>
        <fullName evidence="8">Uncharacterized protein</fullName>
    </submittedName>
</protein>
<comment type="caution">
    <text evidence="5">Lacks conserved residue(s) required for the propagation of feature annotation.</text>
</comment>
<comment type="subcellular location">
    <subcellularLocation>
        <location evidence="1">Membrane</location>
        <topology evidence="1">Multi-pass membrane protein</topology>
    </subcellularLocation>
</comment>
<feature type="domain" description="Neurotransmitter-gated ion-channel transmembrane" evidence="7">
    <location>
        <begin position="594"/>
        <end position="669"/>
    </location>
</feature>
<dbReference type="SUPFAM" id="SSF63712">
    <property type="entry name" value="Nicotinic receptor ligand binding domain-like"/>
    <property type="match status" value="2"/>
</dbReference>
<comment type="caution">
    <text evidence="8">The sequence shown here is derived from an EMBL/GenBank/DDBJ whole genome shotgun (WGS) entry which is preliminary data.</text>
</comment>
<evidence type="ECO:0000259" key="6">
    <source>
        <dbReference type="Pfam" id="PF02931"/>
    </source>
</evidence>
<feature type="transmembrane region" description="Helical" evidence="5">
    <location>
        <begin position="234"/>
        <end position="257"/>
    </location>
</feature>
<dbReference type="InterPro" id="IPR006202">
    <property type="entry name" value="Neur_chan_lig-bd"/>
</dbReference>
<dbReference type="AlphaFoldDB" id="A0AA89CAV4"/>
<keyword evidence="5" id="KW-0407">Ion channel</keyword>
<name>A0AA89CAV4_PINIB</name>
<keyword evidence="5" id="KW-0813">Transport</keyword>
<feature type="transmembrane region" description="Helical" evidence="5">
    <location>
        <begin position="619"/>
        <end position="637"/>
    </location>
</feature>
<feature type="transmembrane region" description="Helical" evidence="5">
    <location>
        <begin position="649"/>
        <end position="676"/>
    </location>
</feature>
<dbReference type="InterPro" id="IPR018000">
    <property type="entry name" value="Neurotransmitter_ion_chnl_CS"/>
</dbReference>
<evidence type="ECO:0000256" key="2">
    <source>
        <dbReference type="ARBA" id="ARBA00022692"/>
    </source>
</evidence>
<keyword evidence="5" id="KW-0406">Ion transport</keyword>
<feature type="chain" id="PRO_5041518337" evidence="5">
    <location>
        <begin position="27"/>
        <end position="778"/>
    </location>
</feature>
<dbReference type="CDD" id="cd18989">
    <property type="entry name" value="LGIC_ECD_cation"/>
    <property type="match status" value="2"/>
</dbReference>
<dbReference type="InterPro" id="IPR036719">
    <property type="entry name" value="Neuro-gated_channel_TM_sf"/>
</dbReference>
<proteinExistence type="inferred from homology"/>
<evidence type="ECO:0000256" key="5">
    <source>
        <dbReference type="RuleBase" id="RU000687"/>
    </source>
</evidence>
<dbReference type="InterPro" id="IPR036734">
    <property type="entry name" value="Neur_chan_lig-bd_sf"/>
</dbReference>
<dbReference type="InterPro" id="IPR006029">
    <property type="entry name" value="Neurotrans-gated_channel_TM"/>
</dbReference>
<organism evidence="8 9">
    <name type="scientific">Pinctada imbricata</name>
    <name type="common">Atlantic pearl-oyster</name>
    <name type="synonym">Pinctada martensii</name>
    <dbReference type="NCBI Taxonomy" id="66713"/>
    <lineage>
        <taxon>Eukaryota</taxon>
        <taxon>Metazoa</taxon>
        <taxon>Spiralia</taxon>
        <taxon>Lophotrochozoa</taxon>
        <taxon>Mollusca</taxon>
        <taxon>Bivalvia</taxon>
        <taxon>Autobranchia</taxon>
        <taxon>Pteriomorphia</taxon>
        <taxon>Pterioida</taxon>
        <taxon>Pterioidea</taxon>
        <taxon>Pteriidae</taxon>
        <taxon>Pinctada</taxon>
    </lineage>
</organism>
<keyword evidence="2 5" id="KW-0812">Transmembrane</keyword>
<feature type="transmembrane region" description="Helical" evidence="5">
    <location>
        <begin position="591"/>
        <end position="613"/>
    </location>
</feature>
<dbReference type="Pfam" id="PF02931">
    <property type="entry name" value="Neur_chan_LBD"/>
    <property type="match status" value="2"/>
</dbReference>
<evidence type="ECO:0000256" key="4">
    <source>
        <dbReference type="ARBA" id="ARBA00023136"/>
    </source>
</evidence>
<keyword evidence="4 5" id="KW-0472">Membrane</keyword>
<dbReference type="CDD" id="cd19051">
    <property type="entry name" value="LGIC_TM_cation"/>
    <property type="match status" value="2"/>
</dbReference>
<keyword evidence="5" id="KW-0732">Signal</keyword>
<feature type="transmembrane region" description="Helical" evidence="5">
    <location>
        <begin position="294"/>
        <end position="315"/>
    </location>
</feature>
<dbReference type="GO" id="GO:0005230">
    <property type="term" value="F:extracellular ligand-gated monoatomic ion channel activity"/>
    <property type="evidence" value="ECO:0007669"/>
    <property type="project" value="InterPro"/>
</dbReference>